<name>K1RCR7_MAGGI</name>
<dbReference type="AlphaFoldDB" id="K1RCR7"/>
<dbReference type="HOGENOM" id="CLU_1350079_0_0_1"/>
<dbReference type="EMBL" id="JH816339">
    <property type="protein sequence ID" value="EKC31926.1"/>
    <property type="molecule type" value="Genomic_DNA"/>
</dbReference>
<gene>
    <name evidence="1" type="ORF">CGI_10012141</name>
</gene>
<dbReference type="InParanoid" id="K1RCR7"/>
<protein>
    <submittedName>
        <fullName evidence="1">Uncharacterized protein</fullName>
    </submittedName>
</protein>
<proteinExistence type="predicted"/>
<organism evidence="1">
    <name type="scientific">Magallana gigas</name>
    <name type="common">Pacific oyster</name>
    <name type="synonym">Crassostrea gigas</name>
    <dbReference type="NCBI Taxonomy" id="29159"/>
    <lineage>
        <taxon>Eukaryota</taxon>
        <taxon>Metazoa</taxon>
        <taxon>Spiralia</taxon>
        <taxon>Lophotrochozoa</taxon>
        <taxon>Mollusca</taxon>
        <taxon>Bivalvia</taxon>
        <taxon>Autobranchia</taxon>
        <taxon>Pteriomorphia</taxon>
        <taxon>Ostreida</taxon>
        <taxon>Ostreoidea</taxon>
        <taxon>Ostreidae</taxon>
        <taxon>Magallana</taxon>
    </lineage>
</organism>
<sequence>MFGYQDNFVNRFWSIIKLHAGCPGDIGWLTGSFEPPGGCLFDLTNGSFPRCFPLVQAGTGQIIPSSGNSSPSSSRNCISFSETSRSKTLYWLDRSTIKSSMTNGRDIKSHIVTKGAMKTIAYKDFFGWINKNEIYFARSISENADIVLNTVQNAKDISVFDSTLQEDRRGNKYYLQLICVLALPRSGKFYIPFSHQRSCFASE</sequence>
<evidence type="ECO:0000313" key="1">
    <source>
        <dbReference type="EMBL" id="EKC31926.1"/>
    </source>
</evidence>
<accession>K1RCR7</accession>
<reference evidence="1" key="1">
    <citation type="journal article" date="2012" name="Nature">
        <title>The oyster genome reveals stress adaptation and complexity of shell formation.</title>
        <authorList>
            <person name="Zhang G."/>
            <person name="Fang X."/>
            <person name="Guo X."/>
            <person name="Li L."/>
            <person name="Luo R."/>
            <person name="Xu F."/>
            <person name="Yang P."/>
            <person name="Zhang L."/>
            <person name="Wang X."/>
            <person name="Qi H."/>
            <person name="Xiong Z."/>
            <person name="Que H."/>
            <person name="Xie Y."/>
            <person name="Holland P.W."/>
            <person name="Paps J."/>
            <person name="Zhu Y."/>
            <person name="Wu F."/>
            <person name="Chen Y."/>
            <person name="Wang J."/>
            <person name="Peng C."/>
            <person name="Meng J."/>
            <person name="Yang L."/>
            <person name="Liu J."/>
            <person name="Wen B."/>
            <person name="Zhang N."/>
            <person name="Huang Z."/>
            <person name="Zhu Q."/>
            <person name="Feng Y."/>
            <person name="Mount A."/>
            <person name="Hedgecock D."/>
            <person name="Xu Z."/>
            <person name="Liu Y."/>
            <person name="Domazet-Loso T."/>
            <person name="Du Y."/>
            <person name="Sun X."/>
            <person name="Zhang S."/>
            <person name="Liu B."/>
            <person name="Cheng P."/>
            <person name="Jiang X."/>
            <person name="Li J."/>
            <person name="Fan D."/>
            <person name="Wang W."/>
            <person name="Fu W."/>
            <person name="Wang T."/>
            <person name="Wang B."/>
            <person name="Zhang J."/>
            <person name="Peng Z."/>
            <person name="Li Y."/>
            <person name="Li N."/>
            <person name="Wang J."/>
            <person name="Chen M."/>
            <person name="He Y."/>
            <person name="Tan F."/>
            <person name="Song X."/>
            <person name="Zheng Q."/>
            <person name="Huang R."/>
            <person name="Yang H."/>
            <person name="Du X."/>
            <person name="Chen L."/>
            <person name="Yang M."/>
            <person name="Gaffney P.M."/>
            <person name="Wang S."/>
            <person name="Luo L."/>
            <person name="She Z."/>
            <person name="Ming Y."/>
            <person name="Huang W."/>
            <person name="Zhang S."/>
            <person name="Huang B."/>
            <person name="Zhang Y."/>
            <person name="Qu T."/>
            <person name="Ni P."/>
            <person name="Miao G."/>
            <person name="Wang J."/>
            <person name="Wang Q."/>
            <person name="Steinberg C.E."/>
            <person name="Wang H."/>
            <person name="Li N."/>
            <person name="Qian L."/>
            <person name="Zhang G."/>
            <person name="Li Y."/>
            <person name="Yang H."/>
            <person name="Liu X."/>
            <person name="Wang J."/>
            <person name="Yin Y."/>
            <person name="Wang J."/>
        </authorList>
    </citation>
    <scope>NUCLEOTIDE SEQUENCE [LARGE SCALE GENOMIC DNA]</scope>
    <source>
        <strain evidence="1">05x7-T-G4-1.051#20</strain>
    </source>
</reference>